<dbReference type="NCBIfam" id="TIGR00219">
    <property type="entry name" value="mreC"/>
    <property type="match status" value="1"/>
</dbReference>
<comment type="similarity">
    <text evidence="1 5">Belongs to the MreC family.</text>
</comment>
<dbReference type="Proteomes" id="UP000006443">
    <property type="component" value="Unassembled WGS sequence"/>
</dbReference>
<dbReference type="RefSeq" id="WP_008515478.1">
    <property type="nucleotide sequence ID" value="NZ_ACJM01000004.1"/>
</dbReference>
<dbReference type="Pfam" id="PF04085">
    <property type="entry name" value="MreC"/>
    <property type="match status" value="1"/>
</dbReference>
<evidence type="ECO:0000313" key="8">
    <source>
        <dbReference type="EMBL" id="EEG78145.1"/>
    </source>
</evidence>
<keyword evidence="3 5" id="KW-0133">Cell shape</keyword>
<evidence type="ECO:0000256" key="6">
    <source>
        <dbReference type="SAM" id="Coils"/>
    </source>
</evidence>
<accession>C0GEW3</accession>
<dbReference type="PANTHER" id="PTHR34138">
    <property type="entry name" value="CELL SHAPE-DETERMINING PROTEIN MREC"/>
    <property type="match status" value="1"/>
</dbReference>
<organism evidence="8 9">
    <name type="scientific">Dethiobacter alkaliphilus AHT 1</name>
    <dbReference type="NCBI Taxonomy" id="555088"/>
    <lineage>
        <taxon>Bacteria</taxon>
        <taxon>Bacillati</taxon>
        <taxon>Bacillota</taxon>
        <taxon>Dethiobacteria</taxon>
        <taxon>Dethiobacterales</taxon>
        <taxon>Dethiobacteraceae</taxon>
        <taxon>Dethiobacter</taxon>
    </lineage>
</organism>
<dbReference type="InterPro" id="IPR042177">
    <property type="entry name" value="Cell/Rod_1"/>
</dbReference>
<evidence type="ECO:0000256" key="3">
    <source>
        <dbReference type="ARBA" id="ARBA00022960"/>
    </source>
</evidence>
<dbReference type="PANTHER" id="PTHR34138:SF1">
    <property type="entry name" value="CELL SHAPE-DETERMINING PROTEIN MREC"/>
    <property type="match status" value="1"/>
</dbReference>
<dbReference type="Gene3D" id="2.40.10.340">
    <property type="entry name" value="Rod shape-determining protein MreC, domain 1"/>
    <property type="match status" value="1"/>
</dbReference>
<proteinExistence type="inferred from homology"/>
<dbReference type="InterPro" id="IPR055342">
    <property type="entry name" value="MreC_beta-barrel_core"/>
</dbReference>
<feature type="domain" description="Rod shape-determining protein MreC beta-barrel core" evidence="7">
    <location>
        <begin position="125"/>
        <end position="277"/>
    </location>
</feature>
<dbReference type="InterPro" id="IPR042175">
    <property type="entry name" value="Cell/Rod_MreC_2"/>
</dbReference>
<protein>
    <recommendedName>
        <fullName evidence="2 5">Cell shape-determining protein MreC</fullName>
    </recommendedName>
    <alternativeName>
        <fullName evidence="4 5">Cell shape protein MreC</fullName>
    </alternativeName>
</protein>
<comment type="function">
    <text evidence="5">Involved in formation and maintenance of cell shape.</text>
</comment>
<evidence type="ECO:0000256" key="2">
    <source>
        <dbReference type="ARBA" id="ARBA00013855"/>
    </source>
</evidence>
<dbReference type="EMBL" id="ACJM01000004">
    <property type="protein sequence ID" value="EEG78145.1"/>
    <property type="molecule type" value="Genomic_DNA"/>
</dbReference>
<feature type="coiled-coil region" evidence="6">
    <location>
        <begin position="89"/>
        <end position="116"/>
    </location>
</feature>
<comment type="caution">
    <text evidence="8">The sequence shown here is derived from an EMBL/GenBank/DDBJ whole genome shotgun (WGS) entry which is preliminary data.</text>
</comment>
<dbReference type="GO" id="GO:0005886">
    <property type="term" value="C:plasma membrane"/>
    <property type="evidence" value="ECO:0007669"/>
    <property type="project" value="TreeGrafter"/>
</dbReference>
<dbReference type="STRING" id="555088.DealDRAFT_1022"/>
<evidence type="ECO:0000313" key="9">
    <source>
        <dbReference type="Proteomes" id="UP000006443"/>
    </source>
</evidence>
<gene>
    <name evidence="8" type="ORF">DealDRAFT_1022</name>
</gene>
<dbReference type="Gene3D" id="2.40.10.350">
    <property type="entry name" value="Rod shape-determining protein MreC, domain 2"/>
    <property type="match status" value="1"/>
</dbReference>
<reference evidence="8 9" key="1">
    <citation type="submission" date="2009-02" db="EMBL/GenBank/DDBJ databases">
        <title>Sequencing of the draft genome and assembly of Dethiobacter alkaliphilus AHT 1.</title>
        <authorList>
            <consortium name="US DOE Joint Genome Institute (JGI-PGF)"/>
            <person name="Lucas S."/>
            <person name="Copeland A."/>
            <person name="Lapidus A."/>
            <person name="Glavina del Rio T."/>
            <person name="Dalin E."/>
            <person name="Tice H."/>
            <person name="Bruce D."/>
            <person name="Goodwin L."/>
            <person name="Pitluck S."/>
            <person name="Larimer F."/>
            <person name="Land M.L."/>
            <person name="Hauser L."/>
            <person name="Muyzer G."/>
        </authorList>
    </citation>
    <scope>NUCLEOTIDE SEQUENCE [LARGE SCALE GENOMIC DNA]</scope>
    <source>
        <strain evidence="8 9">AHT 1</strain>
    </source>
</reference>
<dbReference type="GO" id="GO:0008360">
    <property type="term" value="P:regulation of cell shape"/>
    <property type="evidence" value="ECO:0007669"/>
    <property type="project" value="UniProtKB-KW"/>
</dbReference>
<dbReference type="PIRSF" id="PIRSF038471">
    <property type="entry name" value="MreC"/>
    <property type="match status" value="1"/>
</dbReference>
<dbReference type="AlphaFoldDB" id="C0GEW3"/>
<keyword evidence="6" id="KW-0175">Coiled coil</keyword>
<dbReference type="OrthoDB" id="9792313at2"/>
<evidence type="ECO:0000256" key="4">
    <source>
        <dbReference type="ARBA" id="ARBA00032089"/>
    </source>
</evidence>
<evidence type="ECO:0000256" key="1">
    <source>
        <dbReference type="ARBA" id="ARBA00009369"/>
    </source>
</evidence>
<dbReference type="eggNOG" id="COG1792">
    <property type="taxonomic scope" value="Bacteria"/>
</dbReference>
<evidence type="ECO:0000259" key="7">
    <source>
        <dbReference type="Pfam" id="PF04085"/>
    </source>
</evidence>
<evidence type="ECO:0000256" key="5">
    <source>
        <dbReference type="PIRNR" id="PIRNR038471"/>
    </source>
</evidence>
<dbReference type="InterPro" id="IPR007221">
    <property type="entry name" value="MreC"/>
</dbReference>
<sequence length="288" mass="32044">MLVPKPKGNRNKKIISLLLLLVLLLGTAKITADRQSITVVEEVLLTVVAPVQGVFQRLTRSVESTLATVQNYQLMLEENERLHDQLAATAAMEVRLIELQQENNRLRAMLDFRERSDYELIPAAVVARDPSNWFYTITINRGRNHGVRDGMAVMTSEGLIGNVYSTQEFSSQVLLLTDGRRAVSSLVQRSREPGEVEVGVVENDPDRPGYLRMINLPREANIQPGDTIISSGLGEMFPKGLLIGHVLETMEDELGITQYALLKPAANFNRLEEVFVVDSQGDSDGEES</sequence>
<name>C0GEW3_DETAL</name>
<keyword evidence="9" id="KW-1185">Reference proteome</keyword>